<feature type="compositionally biased region" description="Polar residues" evidence="1">
    <location>
        <begin position="92"/>
        <end position="107"/>
    </location>
</feature>
<proteinExistence type="predicted"/>
<dbReference type="GeneID" id="54562346"/>
<accession>A0A6A6C5P3</accession>
<dbReference type="AlphaFoldDB" id="A0A6A6C5P3"/>
<organism evidence="2 3">
    <name type="scientific">Zasmidium cellare ATCC 36951</name>
    <dbReference type="NCBI Taxonomy" id="1080233"/>
    <lineage>
        <taxon>Eukaryota</taxon>
        <taxon>Fungi</taxon>
        <taxon>Dikarya</taxon>
        <taxon>Ascomycota</taxon>
        <taxon>Pezizomycotina</taxon>
        <taxon>Dothideomycetes</taxon>
        <taxon>Dothideomycetidae</taxon>
        <taxon>Mycosphaerellales</taxon>
        <taxon>Mycosphaerellaceae</taxon>
        <taxon>Zasmidium</taxon>
    </lineage>
</organism>
<gene>
    <name evidence="2" type="ORF">M409DRAFT_28521</name>
</gene>
<feature type="region of interest" description="Disordered" evidence="1">
    <location>
        <begin position="56"/>
        <end position="107"/>
    </location>
</feature>
<evidence type="ECO:0000256" key="1">
    <source>
        <dbReference type="SAM" id="MobiDB-lite"/>
    </source>
</evidence>
<sequence length="107" mass="11753">MATPLFRGQSANTTPTRIRYVPAGRNYDEFFKNFVNAEANPSSAPVFLDQPSTAVNVREQSLSTTSEDRRAPAEMSSAPRSSHMATPVFRGESSTTVNLRDQSRSPT</sequence>
<dbReference type="Proteomes" id="UP000799537">
    <property type="component" value="Unassembled WGS sequence"/>
</dbReference>
<keyword evidence="3" id="KW-1185">Reference proteome</keyword>
<evidence type="ECO:0000313" key="3">
    <source>
        <dbReference type="Proteomes" id="UP000799537"/>
    </source>
</evidence>
<dbReference type="RefSeq" id="XP_033662081.1">
    <property type="nucleotide sequence ID" value="XM_033809074.1"/>
</dbReference>
<protein>
    <submittedName>
        <fullName evidence="2">Uncharacterized protein</fullName>
    </submittedName>
</protein>
<evidence type="ECO:0000313" key="2">
    <source>
        <dbReference type="EMBL" id="KAF2161192.1"/>
    </source>
</evidence>
<reference evidence="2" key="1">
    <citation type="journal article" date="2020" name="Stud. Mycol.">
        <title>101 Dothideomycetes genomes: a test case for predicting lifestyles and emergence of pathogens.</title>
        <authorList>
            <person name="Haridas S."/>
            <person name="Albert R."/>
            <person name="Binder M."/>
            <person name="Bloem J."/>
            <person name="Labutti K."/>
            <person name="Salamov A."/>
            <person name="Andreopoulos B."/>
            <person name="Baker S."/>
            <person name="Barry K."/>
            <person name="Bills G."/>
            <person name="Bluhm B."/>
            <person name="Cannon C."/>
            <person name="Castanera R."/>
            <person name="Culley D."/>
            <person name="Daum C."/>
            <person name="Ezra D."/>
            <person name="Gonzalez J."/>
            <person name="Henrissat B."/>
            <person name="Kuo A."/>
            <person name="Liang C."/>
            <person name="Lipzen A."/>
            <person name="Lutzoni F."/>
            <person name="Magnuson J."/>
            <person name="Mondo S."/>
            <person name="Nolan M."/>
            <person name="Ohm R."/>
            <person name="Pangilinan J."/>
            <person name="Park H.-J."/>
            <person name="Ramirez L."/>
            <person name="Alfaro M."/>
            <person name="Sun H."/>
            <person name="Tritt A."/>
            <person name="Yoshinaga Y."/>
            <person name="Zwiers L.-H."/>
            <person name="Turgeon B."/>
            <person name="Goodwin S."/>
            <person name="Spatafora J."/>
            <person name="Crous P."/>
            <person name="Grigoriev I."/>
        </authorList>
    </citation>
    <scope>NUCLEOTIDE SEQUENCE</scope>
    <source>
        <strain evidence="2">ATCC 36951</strain>
    </source>
</reference>
<feature type="compositionally biased region" description="Polar residues" evidence="1">
    <location>
        <begin position="56"/>
        <end position="65"/>
    </location>
</feature>
<dbReference type="EMBL" id="ML993621">
    <property type="protein sequence ID" value="KAF2161192.1"/>
    <property type="molecule type" value="Genomic_DNA"/>
</dbReference>
<name>A0A6A6C5P3_ZASCE</name>